<proteinExistence type="evidence at transcript level"/>
<evidence type="ECO:0000256" key="1">
    <source>
        <dbReference type="ARBA" id="ARBA00004123"/>
    </source>
</evidence>
<reference evidence="8" key="1">
    <citation type="journal article" date="2021" name="Front. Plant Sci.">
        <title>Evolution of the subgroup 6 R2R3-MYB genes and their contribution to floral color in the perianth-bearing Piperales.</title>
        <authorList>
            <person name="Munoz-Gomez S."/>
            <person name="Suarez Baron H."/>
            <person name="Alzate J.F."/>
            <person name="Gonzalez F."/>
            <person name="Pabon Mora N."/>
        </authorList>
    </citation>
    <scope>NUCLEOTIDE SEQUENCE</scope>
</reference>
<dbReference type="EMBL" id="MW788589">
    <property type="protein sequence ID" value="QTO65812.1"/>
    <property type="molecule type" value="mRNA"/>
</dbReference>
<feature type="compositionally biased region" description="Acidic residues" evidence="6">
    <location>
        <begin position="242"/>
        <end position="267"/>
    </location>
</feature>
<dbReference type="InterPro" id="IPR054502">
    <property type="entry name" value="bHLH-TF_ACT-like_plant"/>
</dbReference>
<dbReference type="Gene3D" id="4.10.280.10">
    <property type="entry name" value="Helix-loop-helix DNA-binding domain"/>
    <property type="match status" value="1"/>
</dbReference>
<dbReference type="SUPFAM" id="SSF47459">
    <property type="entry name" value="HLH, helix-loop-helix DNA-binding domain"/>
    <property type="match status" value="1"/>
</dbReference>
<feature type="domain" description="BHLH" evidence="7">
    <location>
        <begin position="484"/>
        <end position="533"/>
    </location>
</feature>
<name>A0A8A8GPJ9_ARIMN</name>
<keyword evidence="5" id="KW-0539">Nucleus</keyword>
<dbReference type="InterPro" id="IPR025610">
    <property type="entry name" value="MYC/MYB_N"/>
</dbReference>
<feature type="region of interest" description="Disordered" evidence="6">
    <location>
        <begin position="195"/>
        <end position="284"/>
    </location>
</feature>
<evidence type="ECO:0000256" key="6">
    <source>
        <dbReference type="SAM" id="MobiDB-lite"/>
    </source>
</evidence>
<dbReference type="Pfam" id="PF14215">
    <property type="entry name" value="bHLH-MYC_N"/>
    <property type="match status" value="1"/>
</dbReference>
<dbReference type="InterPro" id="IPR036638">
    <property type="entry name" value="HLH_DNA-bd_sf"/>
</dbReference>
<dbReference type="PANTHER" id="PTHR46266">
    <property type="entry name" value="TRANSCRIPTION FACTOR TT8"/>
    <property type="match status" value="1"/>
</dbReference>
<feature type="region of interest" description="Disordered" evidence="6">
    <location>
        <begin position="540"/>
        <end position="574"/>
    </location>
</feature>
<dbReference type="GO" id="GO:0005634">
    <property type="term" value="C:nucleus"/>
    <property type="evidence" value="ECO:0007669"/>
    <property type="project" value="UniProtKB-SubCell"/>
</dbReference>
<dbReference type="GO" id="GO:0046983">
    <property type="term" value="F:protein dimerization activity"/>
    <property type="evidence" value="ECO:0007669"/>
    <property type="project" value="InterPro"/>
</dbReference>
<accession>A0A8A8GPJ9</accession>
<dbReference type="PROSITE" id="PS50888">
    <property type="entry name" value="BHLH"/>
    <property type="match status" value="1"/>
</dbReference>
<feature type="region of interest" description="Disordered" evidence="6">
    <location>
        <begin position="459"/>
        <end position="481"/>
    </location>
</feature>
<evidence type="ECO:0000256" key="3">
    <source>
        <dbReference type="ARBA" id="ARBA00023159"/>
    </source>
</evidence>
<keyword evidence="3" id="KW-0010">Activator</keyword>
<evidence type="ECO:0000256" key="5">
    <source>
        <dbReference type="ARBA" id="ARBA00023242"/>
    </source>
</evidence>
<protein>
    <submittedName>
        <fullName evidence="8">Transparent testa 8</fullName>
    </submittedName>
</protein>
<feature type="compositionally biased region" description="Basic and acidic residues" evidence="6">
    <location>
        <begin position="540"/>
        <end position="561"/>
    </location>
</feature>
<dbReference type="Pfam" id="PF00010">
    <property type="entry name" value="HLH"/>
    <property type="match status" value="1"/>
</dbReference>
<dbReference type="PANTHER" id="PTHR46266:SF4">
    <property type="entry name" value="TRANSCRIPTION FACTOR TT8"/>
    <property type="match status" value="1"/>
</dbReference>
<sequence length="704" mass="78927">MACPPSGRLQQMLQAAVQGVRWTYSLFWQLCPQQGVLVWGEGYYNGAIKTRKTVQPMEVSSEEASLQRSQQLRELYDSLSTAEVNQPVRRPNAALQPEDLTESEWFYLMCVSFSFPLGVGLPGKAYARRQHVWLTGANEVDSKVFSRAILAKSARIQTVVCIPVLEGVLELGTTERVQEDLGLVKLTKSFFLDNSDQQQQPKPALSEQSTSNPSLAGTSCLQSRPFPTMFTPLDLPAGEADQVNEEEEEDEEDEEDEDEEEIDSDSEAEPRKYSPVNPSHDDPIQLWGQISHELPPSQPVAEASELMQMDMSEEIRLGSPEEFSNNLDAEIRILDASNSGSQADPQRLVDSYRIDSDRDWPLLQEQMSSGLSGALLMQEVSQEDVQYFQTVSAILERNSSQWTSHNSSSGGYLGYSQQSAFSKWSCGGELLLRPHPEAASQYMLKYVLFTVPFLHTKSRDDDNSPKSLDGNPAHNFRKCTPQDELSANHVLAERRRREKLNERFIALRSLVPFVTKMDKASILGDAIEYVNQLKEKIQDLESRNRNTETDQRSKQGTETHKSNSSKEPSDQLASNSGKFADALVSNLASDRSRISPMERRKVRVVEGSGNAKTRAIATVNNSLQVSIIENDALLELQCPYREGQLLEIMKTMNQLRMEVTTVESSITNGVIVAKLRAKVKDKINGKKVSIMEVKKAIHQIILHH</sequence>
<evidence type="ECO:0000256" key="4">
    <source>
        <dbReference type="ARBA" id="ARBA00023163"/>
    </source>
</evidence>
<dbReference type="SMART" id="SM00353">
    <property type="entry name" value="HLH"/>
    <property type="match status" value="1"/>
</dbReference>
<comment type="subcellular location">
    <subcellularLocation>
        <location evidence="1">Nucleus</location>
    </subcellularLocation>
</comment>
<keyword evidence="4" id="KW-0804">Transcription</keyword>
<organism evidence="8">
    <name type="scientific">Aristolochia manshuriensis</name>
    <name type="common">Dutchman's pipe vine</name>
    <name type="synonym">Birthwort</name>
    <dbReference type="NCBI Taxonomy" id="158555"/>
    <lineage>
        <taxon>Eukaryota</taxon>
        <taxon>Viridiplantae</taxon>
        <taxon>Streptophyta</taxon>
        <taxon>Embryophyta</taxon>
        <taxon>Tracheophyta</taxon>
        <taxon>Spermatophyta</taxon>
        <taxon>Magnoliopsida</taxon>
        <taxon>Magnoliidae</taxon>
        <taxon>Piperales</taxon>
        <taxon>Aristolochiaceae</taxon>
        <taxon>Aristolochia</taxon>
    </lineage>
</organism>
<evidence type="ECO:0000256" key="2">
    <source>
        <dbReference type="ARBA" id="ARBA00023015"/>
    </source>
</evidence>
<dbReference type="Pfam" id="PF22754">
    <property type="entry name" value="bHLH-TF_ACT-like_plant"/>
    <property type="match status" value="1"/>
</dbReference>
<evidence type="ECO:0000259" key="7">
    <source>
        <dbReference type="PROSITE" id="PS50888"/>
    </source>
</evidence>
<feature type="compositionally biased region" description="Polar residues" evidence="6">
    <location>
        <begin position="195"/>
        <end position="222"/>
    </location>
</feature>
<gene>
    <name evidence="8" type="primary">TT8</name>
</gene>
<evidence type="ECO:0000313" key="8">
    <source>
        <dbReference type="EMBL" id="QTO65812.1"/>
    </source>
</evidence>
<keyword evidence="2" id="KW-0805">Transcription regulation</keyword>
<dbReference type="InterPro" id="IPR011598">
    <property type="entry name" value="bHLH_dom"/>
</dbReference>
<dbReference type="AlphaFoldDB" id="A0A8A8GPJ9"/>